<evidence type="ECO:0000313" key="2">
    <source>
        <dbReference type="EMBL" id="MCI92424.1"/>
    </source>
</evidence>
<feature type="compositionally biased region" description="Polar residues" evidence="1">
    <location>
        <begin position="14"/>
        <end position="29"/>
    </location>
</feature>
<evidence type="ECO:0000313" key="3">
    <source>
        <dbReference type="Proteomes" id="UP000265520"/>
    </source>
</evidence>
<dbReference type="Proteomes" id="UP000265520">
    <property type="component" value="Unassembled WGS sequence"/>
</dbReference>
<name>A0A392VVJ9_9FABA</name>
<protein>
    <submittedName>
        <fullName evidence="2">Uncharacterized protein</fullName>
    </submittedName>
</protein>
<feature type="non-terminal residue" evidence="2">
    <location>
        <position position="69"/>
    </location>
</feature>
<feature type="region of interest" description="Disordered" evidence="1">
    <location>
        <begin position="1"/>
        <end position="69"/>
    </location>
</feature>
<reference evidence="2 3" key="1">
    <citation type="journal article" date="2018" name="Front. Plant Sci.">
        <title>Red Clover (Trifolium pratense) and Zigzag Clover (T. medium) - A Picture of Genomic Similarities and Differences.</title>
        <authorList>
            <person name="Dluhosova J."/>
            <person name="Istvanek J."/>
            <person name="Nedelnik J."/>
            <person name="Repkova J."/>
        </authorList>
    </citation>
    <scope>NUCLEOTIDE SEQUENCE [LARGE SCALE GENOMIC DNA]</scope>
    <source>
        <strain evidence="3">cv. 10/8</strain>
        <tissue evidence="2">Leaf</tissue>
    </source>
</reference>
<feature type="compositionally biased region" description="Basic residues" evidence="1">
    <location>
        <begin position="51"/>
        <end position="60"/>
    </location>
</feature>
<sequence length="69" mass="7268">NIVQNPNPNPANPDQTNEYQPSANNSYGNDAQKPGADYSRYGPYSGGNRGRGGRNSRGRGGRSGGGRTN</sequence>
<keyword evidence="3" id="KW-1185">Reference proteome</keyword>
<comment type="caution">
    <text evidence="2">The sequence shown here is derived from an EMBL/GenBank/DDBJ whole genome shotgun (WGS) entry which is preliminary data.</text>
</comment>
<evidence type="ECO:0000256" key="1">
    <source>
        <dbReference type="SAM" id="MobiDB-lite"/>
    </source>
</evidence>
<feature type="non-terminal residue" evidence="2">
    <location>
        <position position="1"/>
    </location>
</feature>
<dbReference type="AlphaFoldDB" id="A0A392VVJ9"/>
<accession>A0A392VVJ9</accession>
<proteinExistence type="predicted"/>
<organism evidence="2 3">
    <name type="scientific">Trifolium medium</name>
    <dbReference type="NCBI Taxonomy" id="97028"/>
    <lineage>
        <taxon>Eukaryota</taxon>
        <taxon>Viridiplantae</taxon>
        <taxon>Streptophyta</taxon>
        <taxon>Embryophyta</taxon>
        <taxon>Tracheophyta</taxon>
        <taxon>Spermatophyta</taxon>
        <taxon>Magnoliopsida</taxon>
        <taxon>eudicotyledons</taxon>
        <taxon>Gunneridae</taxon>
        <taxon>Pentapetalae</taxon>
        <taxon>rosids</taxon>
        <taxon>fabids</taxon>
        <taxon>Fabales</taxon>
        <taxon>Fabaceae</taxon>
        <taxon>Papilionoideae</taxon>
        <taxon>50 kb inversion clade</taxon>
        <taxon>NPAAA clade</taxon>
        <taxon>Hologalegina</taxon>
        <taxon>IRL clade</taxon>
        <taxon>Trifolieae</taxon>
        <taxon>Trifolium</taxon>
    </lineage>
</organism>
<dbReference type="EMBL" id="LXQA011300782">
    <property type="protein sequence ID" value="MCI92424.1"/>
    <property type="molecule type" value="Genomic_DNA"/>
</dbReference>